<keyword evidence="8" id="KW-0472">Membrane</keyword>
<comment type="function">
    <text evidence="9">Mediates the uptake of pyruvate into mitochondria.</text>
</comment>
<accession>A0A7J7YEP5</accession>
<keyword evidence="5 9" id="KW-0999">Mitochondrion inner membrane</keyword>
<dbReference type="VEuPathDB" id="HostDB:GeneID_118653828"/>
<evidence type="ECO:0000256" key="1">
    <source>
        <dbReference type="ARBA" id="ARBA00004448"/>
    </source>
</evidence>
<keyword evidence="11" id="KW-0670">Pyruvate</keyword>
<keyword evidence="12" id="KW-1185">Reference proteome</keyword>
<dbReference type="AlphaFoldDB" id="A0A7J7YEP5"/>
<evidence type="ECO:0000256" key="8">
    <source>
        <dbReference type="ARBA" id="ARBA00023136"/>
    </source>
</evidence>
<feature type="region of interest" description="Disordered" evidence="10">
    <location>
        <begin position="50"/>
        <end position="70"/>
    </location>
</feature>
<keyword evidence="6" id="KW-1133">Transmembrane helix</keyword>
<protein>
    <recommendedName>
        <fullName evidence="9">Mitochondrial pyruvate carrier</fullName>
    </recommendedName>
</protein>
<evidence type="ECO:0000256" key="9">
    <source>
        <dbReference type="RuleBase" id="RU363100"/>
    </source>
</evidence>
<evidence type="ECO:0000256" key="3">
    <source>
        <dbReference type="ARBA" id="ARBA00022448"/>
    </source>
</evidence>
<keyword evidence="4" id="KW-0812">Transmembrane</keyword>
<comment type="similarity">
    <text evidence="2 9">Belongs to the mitochondrial pyruvate carrier (MPC) (TC 2.A.105) family.</text>
</comment>
<dbReference type="Proteomes" id="UP000527355">
    <property type="component" value="Unassembled WGS sequence"/>
</dbReference>
<sequence length="308" mass="33433">MAEATRAATLSPSWGQWSLERFKRPQLGAGQRRALVPPLLEGHPRAFCTPPWSREGRHHKAPAAPAPTGNTQQQHVLFDVLYGSRITEGEAAPLPGTARLYSGTCCLPCFTAVAGGAKARPRSRPQRRALDSGLLCAALYGSPAEARSPCPRDCELAGHPLASAAMAAALWRKALDYVKNKEFRDYVTSTHFWGPLANWGLPLAAFRDMKDSPEIISGRMTVALIFYSLAFMRFAHRVQPRNRLLMACHGANVMAQSVQGSRLLIHRYGGGRGLQAAADTDDDTPTGACTNTRAEAAATECCIYITFD</sequence>
<dbReference type="GO" id="GO:0006850">
    <property type="term" value="P:pyruvate import into mitochondria"/>
    <property type="evidence" value="ECO:0007669"/>
    <property type="project" value="InterPro"/>
</dbReference>
<evidence type="ECO:0000256" key="4">
    <source>
        <dbReference type="ARBA" id="ARBA00022692"/>
    </source>
</evidence>
<evidence type="ECO:0000256" key="7">
    <source>
        <dbReference type="ARBA" id="ARBA00023128"/>
    </source>
</evidence>
<organism evidence="11 12">
    <name type="scientific">Myotis myotis</name>
    <name type="common">Greater mouse-eared bat</name>
    <name type="synonym">Vespertilio myotis</name>
    <dbReference type="NCBI Taxonomy" id="51298"/>
    <lineage>
        <taxon>Eukaryota</taxon>
        <taxon>Metazoa</taxon>
        <taxon>Chordata</taxon>
        <taxon>Craniata</taxon>
        <taxon>Vertebrata</taxon>
        <taxon>Euteleostomi</taxon>
        <taxon>Mammalia</taxon>
        <taxon>Eutheria</taxon>
        <taxon>Laurasiatheria</taxon>
        <taxon>Chiroptera</taxon>
        <taxon>Yangochiroptera</taxon>
        <taxon>Vespertilionidae</taxon>
        <taxon>Myotis</taxon>
    </lineage>
</organism>
<dbReference type="PANTHER" id="PTHR14154">
    <property type="entry name" value="UPF0041 BRAIN PROTEIN 44-RELATED"/>
    <property type="match status" value="1"/>
</dbReference>
<dbReference type="InterPro" id="IPR005336">
    <property type="entry name" value="MPC"/>
</dbReference>
<comment type="subcellular location">
    <subcellularLocation>
        <location evidence="1 9">Mitochondrion inner membrane</location>
        <topology evidence="1 9">Multi-pass membrane protein</topology>
    </subcellularLocation>
</comment>
<proteinExistence type="inferred from homology"/>
<gene>
    <name evidence="11" type="ORF">mMyoMyo1_013232</name>
</gene>
<name>A0A7J7YEP5_MYOMY</name>
<evidence type="ECO:0000256" key="5">
    <source>
        <dbReference type="ARBA" id="ARBA00022792"/>
    </source>
</evidence>
<evidence type="ECO:0000313" key="12">
    <source>
        <dbReference type="Proteomes" id="UP000527355"/>
    </source>
</evidence>
<keyword evidence="7 9" id="KW-0496">Mitochondrion</keyword>
<dbReference type="OrthoDB" id="1697690at2759"/>
<evidence type="ECO:0000256" key="10">
    <source>
        <dbReference type="SAM" id="MobiDB-lite"/>
    </source>
</evidence>
<evidence type="ECO:0000256" key="2">
    <source>
        <dbReference type="ARBA" id="ARBA00006416"/>
    </source>
</evidence>
<evidence type="ECO:0000313" key="11">
    <source>
        <dbReference type="EMBL" id="KAF6360345.1"/>
    </source>
</evidence>
<dbReference type="GO" id="GO:0005743">
    <property type="term" value="C:mitochondrial inner membrane"/>
    <property type="evidence" value="ECO:0007669"/>
    <property type="project" value="UniProtKB-SubCell"/>
</dbReference>
<evidence type="ECO:0000256" key="6">
    <source>
        <dbReference type="ARBA" id="ARBA00022989"/>
    </source>
</evidence>
<dbReference type="EMBL" id="JABWUV010000004">
    <property type="protein sequence ID" value="KAF6360345.1"/>
    <property type="molecule type" value="Genomic_DNA"/>
</dbReference>
<dbReference type="Pfam" id="PF03650">
    <property type="entry name" value="MPC"/>
    <property type="match status" value="1"/>
</dbReference>
<comment type="caution">
    <text evidence="11">The sequence shown here is derived from an EMBL/GenBank/DDBJ whole genome shotgun (WGS) entry which is preliminary data.</text>
</comment>
<keyword evidence="3 9" id="KW-0813">Transport</keyword>
<reference evidence="11 12" key="1">
    <citation type="journal article" date="2020" name="Nature">
        <title>Six reference-quality genomes reveal evolution of bat adaptations.</title>
        <authorList>
            <person name="Jebb D."/>
            <person name="Huang Z."/>
            <person name="Pippel M."/>
            <person name="Hughes G.M."/>
            <person name="Lavrichenko K."/>
            <person name="Devanna P."/>
            <person name="Winkler S."/>
            <person name="Jermiin L.S."/>
            <person name="Skirmuntt E.C."/>
            <person name="Katzourakis A."/>
            <person name="Burkitt-Gray L."/>
            <person name="Ray D.A."/>
            <person name="Sullivan K.A.M."/>
            <person name="Roscito J.G."/>
            <person name="Kirilenko B.M."/>
            <person name="Davalos L.M."/>
            <person name="Corthals A.P."/>
            <person name="Power M.L."/>
            <person name="Jones G."/>
            <person name="Ransome R.D."/>
            <person name="Dechmann D.K.N."/>
            <person name="Locatelli A.G."/>
            <person name="Puechmaille S.J."/>
            <person name="Fedrigo O."/>
            <person name="Jarvis E.D."/>
            <person name="Hiller M."/>
            <person name="Vernes S.C."/>
            <person name="Myers E.W."/>
            <person name="Teeling E.C."/>
        </authorList>
    </citation>
    <scope>NUCLEOTIDE SEQUENCE [LARGE SCALE GENOMIC DNA]</scope>
    <source>
        <strain evidence="11">MMyoMyo1</strain>
        <tissue evidence="11">Flight muscle</tissue>
    </source>
</reference>